<organism evidence="1 2">
    <name type="scientific">Meloidogyne enterolobii</name>
    <name type="common">Root-knot nematode worm</name>
    <name type="synonym">Meloidogyne mayaguensis</name>
    <dbReference type="NCBI Taxonomy" id="390850"/>
    <lineage>
        <taxon>Eukaryota</taxon>
        <taxon>Metazoa</taxon>
        <taxon>Ecdysozoa</taxon>
        <taxon>Nematoda</taxon>
        <taxon>Chromadorea</taxon>
        <taxon>Rhabditida</taxon>
        <taxon>Tylenchina</taxon>
        <taxon>Tylenchomorpha</taxon>
        <taxon>Tylenchoidea</taxon>
        <taxon>Meloidogynidae</taxon>
        <taxon>Meloidogyninae</taxon>
        <taxon>Meloidogyne</taxon>
    </lineage>
</organism>
<keyword evidence="2" id="KW-1185">Reference proteome</keyword>
<name>A0ACB1AN11_MELEN</name>
<evidence type="ECO:0000313" key="1">
    <source>
        <dbReference type="EMBL" id="CAK5095309.1"/>
    </source>
</evidence>
<protein>
    <submittedName>
        <fullName evidence="1">Uncharacterized protein</fullName>
    </submittedName>
</protein>
<comment type="caution">
    <text evidence="1">The sequence shown here is derived from an EMBL/GenBank/DDBJ whole genome shotgun (WGS) entry which is preliminary data.</text>
</comment>
<evidence type="ECO:0000313" key="2">
    <source>
        <dbReference type="Proteomes" id="UP001497535"/>
    </source>
</evidence>
<accession>A0ACB1AN11</accession>
<gene>
    <name evidence="1" type="ORF">MENTE1834_LOCUS40876</name>
</gene>
<sequence length="91" mass="11214">MFFELNEVEKRIFKNLRENFTIYTNKAKKGKKYEDGEMVILDENNEEEIVFEDPIYIFELQPLFNFGVYDFEIFNENKNNIKKRKREEDNE</sequence>
<proteinExistence type="predicted"/>
<dbReference type="EMBL" id="CAVMJV010000098">
    <property type="protein sequence ID" value="CAK5095309.1"/>
    <property type="molecule type" value="Genomic_DNA"/>
</dbReference>
<dbReference type="Proteomes" id="UP001497535">
    <property type="component" value="Unassembled WGS sequence"/>
</dbReference>
<reference evidence="1" key="1">
    <citation type="submission" date="2023-11" db="EMBL/GenBank/DDBJ databases">
        <authorList>
            <person name="Poullet M."/>
        </authorList>
    </citation>
    <scope>NUCLEOTIDE SEQUENCE</scope>
    <source>
        <strain evidence="1">E1834</strain>
    </source>
</reference>